<evidence type="ECO:0000313" key="2">
    <source>
        <dbReference type="Proteomes" id="UP000008021"/>
    </source>
</evidence>
<organism evidence="1">
    <name type="scientific">Oryza meridionalis</name>
    <dbReference type="NCBI Taxonomy" id="40149"/>
    <lineage>
        <taxon>Eukaryota</taxon>
        <taxon>Viridiplantae</taxon>
        <taxon>Streptophyta</taxon>
        <taxon>Embryophyta</taxon>
        <taxon>Tracheophyta</taxon>
        <taxon>Spermatophyta</taxon>
        <taxon>Magnoliopsida</taxon>
        <taxon>Liliopsida</taxon>
        <taxon>Poales</taxon>
        <taxon>Poaceae</taxon>
        <taxon>BOP clade</taxon>
        <taxon>Oryzoideae</taxon>
        <taxon>Oryzeae</taxon>
        <taxon>Oryzinae</taxon>
        <taxon>Oryza</taxon>
    </lineage>
</organism>
<sequence length="60" mass="6215">MAKGVGVAIGSRGLGGFPPSLEATYFRPQPLTLYLIDTMAKGVGVAKGVQRLGRLRSPSA</sequence>
<dbReference type="Gramene" id="OMERI08G11750.1">
    <property type="protein sequence ID" value="OMERI08G11750.1"/>
    <property type="gene ID" value="OMERI08G11750"/>
</dbReference>
<keyword evidence="2" id="KW-1185">Reference proteome</keyword>
<accession>A0A0E0ELB5</accession>
<dbReference type="Proteomes" id="UP000008021">
    <property type="component" value="Chromosome 8"/>
</dbReference>
<name>A0A0E0ELB5_9ORYZ</name>
<reference evidence="1" key="1">
    <citation type="submission" date="2015-04" db="UniProtKB">
        <authorList>
            <consortium name="EnsemblPlants"/>
        </authorList>
    </citation>
    <scope>IDENTIFICATION</scope>
</reference>
<dbReference type="EnsemblPlants" id="OMERI08G11750.1">
    <property type="protein sequence ID" value="OMERI08G11750.1"/>
    <property type="gene ID" value="OMERI08G11750"/>
</dbReference>
<protein>
    <submittedName>
        <fullName evidence="1">Uncharacterized protein</fullName>
    </submittedName>
</protein>
<evidence type="ECO:0000313" key="1">
    <source>
        <dbReference type="EnsemblPlants" id="OMERI08G11750.1"/>
    </source>
</evidence>
<dbReference type="AlphaFoldDB" id="A0A0E0ELB5"/>
<dbReference type="HOGENOM" id="CLU_141900_0_0_1"/>
<proteinExistence type="predicted"/>
<reference evidence="1" key="2">
    <citation type="submission" date="2018-05" db="EMBL/GenBank/DDBJ databases">
        <title>OmerRS3 (Oryza meridionalis Reference Sequence Version 3).</title>
        <authorList>
            <person name="Zhang J."/>
            <person name="Kudrna D."/>
            <person name="Lee S."/>
            <person name="Talag J."/>
            <person name="Welchert J."/>
            <person name="Wing R.A."/>
        </authorList>
    </citation>
    <scope>NUCLEOTIDE SEQUENCE [LARGE SCALE GENOMIC DNA]</scope>
    <source>
        <strain evidence="1">cv. OR44</strain>
    </source>
</reference>